<organism evidence="1 2">
    <name type="scientific">Araneus ventricosus</name>
    <name type="common">Orbweaver spider</name>
    <name type="synonym">Epeira ventricosa</name>
    <dbReference type="NCBI Taxonomy" id="182803"/>
    <lineage>
        <taxon>Eukaryota</taxon>
        <taxon>Metazoa</taxon>
        <taxon>Ecdysozoa</taxon>
        <taxon>Arthropoda</taxon>
        <taxon>Chelicerata</taxon>
        <taxon>Arachnida</taxon>
        <taxon>Araneae</taxon>
        <taxon>Araneomorphae</taxon>
        <taxon>Entelegynae</taxon>
        <taxon>Araneoidea</taxon>
        <taxon>Araneidae</taxon>
        <taxon>Araneus</taxon>
    </lineage>
</organism>
<proteinExistence type="predicted"/>
<dbReference type="EMBL" id="BGPR01000583">
    <property type="protein sequence ID" value="GBM27368.1"/>
    <property type="molecule type" value="Genomic_DNA"/>
</dbReference>
<dbReference type="Proteomes" id="UP000499080">
    <property type="component" value="Unassembled WGS sequence"/>
</dbReference>
<protein>
    <submittedName>
        <fullName evidence="1">Uncharacterized protein</fullName>
    </submittedName>
</protein>
<accession>A0A4Y2EH09</accession>
<reference evidence="1 2" key="1">
    <citation type="journal article" date="2019" name="Sci. Rep.">
        <title>Orb-weaving spider Araneus ventricosus genome elucidates the spidroin gene catalogue.</title>
        <authorList>
            <person name="Kono N."/>
            <person name="Nakamura H."/>
            <person name="Ohtoshi R."/>
            <person name="Moran D.A.P."/>
            <person name="Shinohara A."/>
            <person name="Yoshida Y."/>
            <person name="Fujiwara M."/>
            <person name="Mori M."/>
            <person name="Tomita M."/>
            <person name="Arakawa K."/>
        </authorList>
    </citation>
    <scope>NUCLEOTIDE SEQUENCE [LARGE SCALE GENOMIC DNA]</scope>
</reference>
<evidence type="ECO:0000313" key="1">
    <source>
        <dbReference type="EMBL" id="GBM27368.1"/>
    </source>
</evidence>
<name>A0A4Y2EH09_ARAVE</name>
<dbReference type="AlphaFoldDB" id="A0A4Y2EH09"/>
<keyword evidence="2" id="KW-1185">Reference proteome</keyword>
<comment type="caution">
    <text evidence="1">The sequence shown here is derived from an EMBL/GenBank/DDBJ whole genome shotgun (WGS) entry which is preliminary data.</text>
</comment>
<evidence type="ECO:0000313" key="2">
    <source>
        <dbReference type="Proteomes" id="UP000499080"/>
    </source>
</evidence>
<gene>
    <name evidence="1" type="ORF">AVEN_120955_1</name>
</gene>
<sequence length="102" mass="10837">MPLSSACCEGSSSSSWANRLCMQSDVFKSGRQAERKVISIQNTQIQALVAYGRFGDTTVPRGCCLICDGVDRLTAGVSFSTDGAGMVSPERTLRTIGLQDSP</sequence>